<evidence type="ECO:0000313" key="3">
    <source>
        <dbReference type="Proteomes" id="UP000050794"/>
    </source>
</evidence>
<keyword evidence="3" id="KW-1185">Reference proteome</keyword>
<dbReference type="AlphaFoldDB" id="A0A183UCC7"/>
<dbReference type="EMBL" id="UYWY01019445">
    <property type="protein sequence ID" value="VDM37440.1"/>
    <property type="molecule type" value="Genomic_DNA"/>
</dbReference>
<keyword evidence="1" id="KW-0812">Transmembrane</keyword>
<evidence type="ECO:0000313" key="2">
    <source>
        <dbReference type="EMBL" id="VDM37440.1"/>
    </source>
</evidence>
<reference evidence="4" key="1">
    <citation type="submission" date="2016-06" db="UniProtKB">
        <authorList>
            <consortium name="WormBaseParasite"/>
        </authorList>
    </citation>
    <scope>IDENTIFICATION</scope>
</reference>
<evidence type="ECO:0000256" key="1">
    <source>
        <dbReference type="SAM" id="Phobius"/>
    </source>
</evidence>
<keyword evidence="1" id="KW-1133">Transmembrane helix</keyword>
<dbReference type="Proteomes" id="UP000050794">
    <property type="component" value="Unassembled WGS sequence"/>
</dbReference>
<protein>
    <submittedName>
        <fullName evidence="4">Fatty acid hydroxylase domain-containing protein</fullName>
    </submittedName>
</protein>
<feature type="transmembrane region" description="Helical" evidence="1">
    <location>
        <begin position="77"/>
        <end position="96"/>
    </location>
</feature>
<dbReference type="PANTHER" id="PTHR11863">
    <property type="entry name" value="STEROL DESATURASE"/>
    <property type="match status" value="1"/>
</dbReference>
<proteinExistence type="predicted"/>
<dbReference type="InterPro" id="IPR050307">
    <property type="entry name" value="Sterol_Desaturase_Related"/>
</dbReference>
<feature type="transmembrane region" description="Helical" evidence="1">
    <location>
        <begin position="37"/>
        <end position="56"/>
    </location>
</feature>
<sequence>HLRAFWGASGDLWQSQWNYVYKTFGCEWRLVVIGSPFISTALFWIFNVFFIVIDFGQPNWAKRYKIQDQSKASIPRVLFNQIVVGSVLSFASYYVARWRGCPTDQELPLFGDVVVQLFLFIWIEEILFYYSHRLLHHPLLYKHIHKIHHEWTAPVASDFKLSPCDHWTTDLRFTHSNRLAVVRNCAFLDYYFTLWLSFSVAAEP</sequence>
<dbReference type="WBParaSite" id="TCNE_0000614701-mRNA-1">
    <property type="protein sequence ID" value="TCNE_0000614701-mRNA-1"/>
    <property type="gene ID" value="TCNE_0000614701"/>
</dbReference>
<name>A0A183UCC7_TOXCA</name>
<gene>
    <name evidence="2" type="ORF">TCNE_LOCUS6147</name>
</gene>
<feature type="transmembrane region" description="Helical" evidence="1">
    <location>
        <begin position="108"/>
        <end position="130"/>
    </location>
</feature>
<keyword evidence="1" id="KW-0472">Membrane</keyword>
<reference evidence="2 3" key="2">
    <citation type="submission" date="2018-11" db="EMBL/GenBank/DDBJ databases">
        <authorList>
            <consortium name="Pathogen Informatics"/>
        </authorList>
    </citation>
    <scope>NUCLEOTIDE SEQUENCE [LARGE SCALE GENOMIC DNA]</scope>
</reference>
<evidence type="ECO:0000313" key="4">
    <source>
        <dbReference type="WBParaSite" id="TCNE_0000614701-mRNA-1"/>
    </source>
</evidence>
<accession>A0A183UCC7</accession>
<organism evidence="3 4">
    <name type="scientific">Toxocara canis</name>
    <name type="common">Canine roundworm</name>
    <dbReference type="NCBI Taxonomy" id="6265"/>
    <lineage>
        <taxon>Eukaryota</taxon>
        <taxon>Metazoa</taxon>
        <taxon>Ecdysozoa</taxon>
        <taxon>Nematoda</taxon>
        <taxon>Chromadorea</taxon>
        <taxon>Rhabditida</taxon>
        <taxon>Spirurina</taxon>
        <taxon>Ascaridomorpha</taxon>
        <taxon>Ascaridoidea</taxon>
        <taxon>Toxocaridae</taxon>
        <taxon>Toxocara</taxon>
    </lineage>
</organism>